<dbReference type="RefSeq" id="WP_035125759.1">
    <property type="nucleotide sequence ID" value="NZ_JRHH01000003.1"/>
</dbReference>
<reference evidence="2 3" key="1">
    <citation type="submission" date="2014-09" db="EMBL/GenBank/DDBJ databases">
        <title>Whole Genome Shotgun of Flavobacterium aquatile LMG 4008.</title>
        <authorList>
            <person name="Gale A.N."/>
            <person name="Pipes S.E."/>
            <person name="Newman J.D."/>
        </authorList>
    </citation>
    <scope>NUCLEOTIDE SEQUENCE [LARGE SCALE GENOMIC DNA]</scope>
    <source>
        <strain evidence="2 3">LMG 4008</strain>
    </source>
</reference>
<feature type="domain" description="Glycosyltransferase 2-like" evidence="1">
    <location>
        <begin position="39"/>
        <end position="156"/>
    </location>
</feature>
<dbReference type="STRING" id="1453498.LG45_07530"/>
<dbReference type="eggNOG" id="COG1215">
    <property type="taxonomic scope" value="Bacteria"/>
</dbReference>
<keyword evidence="3" id="KW-1185">Reference proteome</keyword>
<accession>A0A095SU95</accession>
<proteinExistence type="predicted"/>
<dbReference type="OrthoDB" id="1116632at2"/>
<dbReference type="InterPro" id="IPR001173">
    <property type="entry name" value="Glyco_trans_2-like"/>
</dbReference>
<evidence type="ECO:0000313" key="3">
    <source>
        <dbReference type="Proteomes" id="UP000029554"/>
    </source>
</evidence>
<name>A0A095SU95_9FLAO</name>
<comment type="caution">
    <text evidence="2">The sequence shown here is derived from an EMBL/GenBank/DDBJ whole genome shotgun (WGS) entry which is preliminary data.</text>
</comment>
<protein>
    <recommendedName>
        <fullName evidence="1">Glycosyltransferase 2-like domain-containing protein</fullName>
    </recommendedName>
</protein>
<dbReference type="AlphaFoldDB" id="A0A095SU95"/>
<dbReference type="Proteomes" id="UP000029554">
    <property type="component" value="Unassembled WGS sequence"/>
</dbReference>
<sequence>MRIGNNPLKDQFIEKSDHLHQIIIPVFIPHFDGYFKDSFAILKLCLQSVFNTVHNKTFITIVNNGSCSEIKNYIDELHNDKKIHEVIHTENIGKLNAILKGLAGNNIELVTISDSDVMFLQGWQKETITIFNEIPKVGVVGIVPQFNMHKVNSSNLLFDTFFSSKVKFIPVKNKQALISFYDSIGWKHDYNPNYLDYILGMEVTKNLKVVVGSGHFVATYKKDIFSEILSNIPYKMGGTSEHYLDDLPLKKDYWRVTTNDNFAYHLGNTLEEWMILDSNKIENSSQIEVPNGFQTNSKFSSFSYIIKNKVFKKLVLNSFCLKYFYQWKKLPKSMTKNY</sequence>
<dbReference type="SUPFAM" id="SSF53448">
    <property type="entry name" value="Nucleotide-diphospho-sugar transferases"/>
    <property type="match status" value="1"/>
</dbReference>
<dbReference type="InterPro" id="IPR029044">
    <property type="entry name" value="Nucleotide-diphossugar_trans"/>
</dbReference>
<dbReference type="Gene3D" id="3.90.550.10">
    <property type="entry name" value="Spore Coat Polysaccharide Biosynthesis Protein SpsA, Chain A"/>
    <property type="match status" value="1"/>
</dbReference>
<gene>
    <name evidence="2" type="ORF">LG45_07530</name>
</gene>
<organism evidence="2 3">
    <name type="scientific">Flavobacterium aquatile LMG 4008 = ATCC 11947</name>
    <dbReference type="NCBI Taxonomy" id="1453498"/>
    <lineage>
        <taxon>Bacteria</taxon>
        <taxon>Pseudomonadati</taxon>
        <taxon>Bacteroidota</taxon>
        <taxon>Flavobacteriia</taxon>
        <taxon>Flavobacteriales</taxon>
        <taxon>Flavobacteriaceae</taxon>
        <taxon>Flavobacterium</taxon>
    </lineage>
</organism>
<dbReference type="EMBL" id="JRHH01000003">
    <property type="protein sequence ID" value="KGD68137.1"/>
    <property type="molecule type" value="Genomic_DNA"/>
</dbReference>
<dbReference type="Pfam" id="PF00535">
    <property type="entry name" value="Glycos_transf_2"/>
    <property type="match status" value="1"/>
</dbReference>
<evidence type="ECO:0000259" key="1">
    <source>
        <dbReference type="Pfam" id="PF00535"/>
    </source>
</evidence>
<evidence type="ECO:0000313" key="2">
    <source>
        <dbReference type="EMBL" id="KGD68137.1"/>
    </source>
</evidence>